<dbReference type="Proteomes" id="UP001501570">
    <property type="component" value="Unassembled WGS sequence"/>
</dbReference>
<dbReference type="Pfam" id="PF14534">
    <property type="entry name" value="DUF4440"/>
    <property type="match status" value="1"/>
</dbReference>
<reference evidence="3" key="1">
    <citation type="journal article" date="2019" name="Int. J. Syst. Evol. Microbiol.">
        <title>The Global Catalogue of Microorganisms (GCM) 10K type strain sequencing project: providing services to taxonomists for standard genome sequencing and annotation.</title>
        <authorList>
            <consortium name="The Broad Institute Genomics Platform"/>
            <consortium name="The Broad Institute Genome Sequencing Center for Infectious Disease"/>
            <person name="Wu L."/>
            <person name="Ma J."/>
        </authorList>
    </citation>
    <scope>NUCLEOTIDE SEQUENCE [LARGE SCALE GENOMIC DNA]</scope>
    <source>
        <strain evidence="3">JCM 18304</strain>
    </source>
</reference>
<proteinExistence type="predicted"/>
<dbReference type="InterPro" id="IPR032710">
    <property type="entry name" value="NTF2-like_dom_sf"/>
</dbReference>
<organism evidence="2 3">
    <name type="scientific">Rugosimonospora acidiphila</name>
    <dbReference type="NCBI Taxonomy" id="556531"/>
    <lineage>
        <taxon>Bacteria</taxon>
        <taxon>Bacillati</taxon>
        <taxon>Actinomycetota</taxon>
        <taxon>Actinomycetes</taxon>
        <taxon>Micromonosporales</taxon>
        <taxon>Micromonosporaceae</taxon>
        <taxon>Rugosimonospora</taxon>
    </lineage>
</organism>
<accession>A0ABP9RKN3</accession>
<name>A0ABP9RKN3_9ACTN</name>
<evidence type="ECO:0000259" key="1">
    <source>
        <dbReference type="Pfam" id="PF14534"/>
    </source>
</evidence>
<protein>
    <recommendedName>
        <fullName evidence="1">DUF4440 domain-containing protein</fullName>
    </recommendedName>
</protein>
<keyword evidence="3" id="KW-1185">Reference proteome</keyword>
<dbReference type="SUPFAM" id="SSF54427">
    <property type="entry name" value="NTF2-like"/>
    <property type="match status" value="1"/>
</dbReference>
<dbReference type="InterPro" id="IPR011944">
    <property type="entry name" value="Steroid_delta5-4_isomerase"/>
</dbReference>
<dbReference type="Gene3D" id="3.10.450.50">
    <property type="match status" value="1"/>
</dbReference>
<dbReference type="NCBIfam" id="TIGR02246">
    <property type="entry name" value="SgcJ/EcaC family oxidoreductase"/>
    <property type="match status" value="1"/>
</dbReference>
<sequence length="140" mass="15089">MDSTASPSNGSAFVGDERAVRAVVDAVSQAWGDNDAAAFVDHYAEDATAIVPGLALLDRADIRTRMAEAFAAQLKGTRRIHQIRGVRFLDQATAIVTSRSGTAFPGQSAPSDDRWSLATWVLSRRTGRWLIEAYHDCPAA</sequence>
<evidence type="ECO:0000313" key="2">
    <source>
        <dbReference type="EMBL" id="GAA5178931.1"/>
    </source>
</evidence>
<comment type="caution">
    <text evidence="2">The sequence shown here is derived from an EMBL/GenBank/DDBJ whole genome shotgun (WGS) entry which is preliminary data.</text>
</comment>
<feature type="domain" description="DUF4440" evidence="1">
    <location>
        <begin position="20"/>
        <end position="131"/>
    </location>
</feature>
<evidence type="ECO:0000313" key="3">
    <source>
        <dbReference type="Proteomes" id="UP001501570"/>
    </source>
</evidence>
<dbReference type="InterPro" id="IPR027843">
    <property type="entry name" value="DUF4440"/>
</dbReference>
<gene>
    <name evidence="2" type="ORF">GCM10023322_07280</name>
</gene>
<dbReference type="EMBL" id="BAABJQ010000002">
    <property type="protein sequence ID" value="GAA5178931.1"/>
    <property type="molecule type" value="Genomic_DNA"/>
</dbReference>
<dbReference type="RefSeq" id="WP_345626052.1">
    <property type="nucleotide sequence ID" value="NZ_BAABJQ010000002.1"/>
</dbReference>